<dbReference type="GO" id="GO:0016887">
    <property type="term" value="F:ATP hydrolysis activity"/>
    <property type="evidence" value="ECO:0007669"/>
    <property type="project" value="InterPro"/>
</dbReference>
<gene>
    <name evidence="5" type="ORF">ENU08_03760</name>
    <name evidence="4" type="ORF">ENU41_04700</name>
</gene>
<dbReference type="Gene3D" id="3.30.450.380">
    <property type="match status" value="1"/>
</dbReference>
<dbReference type="InterPro" id="IPR050921">
    <property type="entry name" value="T4SS_GSP_E_ATPase"/>
</dbReference>
<protein>
    <recommendedName>
        <fullName evidence="3">Bacterial type II secretion system protein E domain-containing protein</fullName>
    </recommendedName>
</protein>
<feature type="domain" description="Bacterial type II secretion system protein E" evidence="3">
    <location>
        <begin position="206"/>
        <end position="362"/>
    </location>
</feature>
<dbReference type="EMBL" id="DTBD01000025">
    <property type="protein sequence ID" value="HGQ64341.1"/>
    <property type="molecule type" value="Genomic_DNA"/>
</dbReference>
<dbReference type="InterPro" id="IPR027417">
    <property type="entry name" value="P-loop_NTPase"/>
</dbReference>
<organism evidence="5">
    <name type="scientific">Ignisphaera aggregans</name>
    <dbReference type="NCBI Taxonomy" id="334771"/>
    <lineage>
        <taxon>Archaea</taxon>
        <taxon>Thermoproteota</taxon>
        <taxon>Thermoprotei</taxon>
        <taxon>Desulfurococcales</taxon>
        <taxon>Desulfurococcaceae</taxon>
        <taxon>Ignisphaera</taxon>
    </lineage>
</organism>
<comment type="caution">
    <text evidence="5">The sequence shown here is derived from an EMBL/GenBank/DDBJ whole genome shotgun (WGS) entry which is preliminary data.</text>
</comment>
<dbReference type="InterPro" id="IPR001482">
    <property type="entry name" value="T2SS/T4SS_dom"/>
</dbReference>
<name>A0A7C4JK97_9CREN</name>
<evidence type="ECO:0000259" key="3">
    <source>
        <dbReference type="Pfam" id="PF00437"/>
    </source>
</evidence>
<evidence type="ECO:0000256" key="1">
    <source>
        <dbReference type="ARBA" id="ARBA00006611"/>
    </source>
</evidence>
<dbReference type="PANTHER" id="PTHR30486">
    <property type="entry name" value="TWITCHING MOTILITY PROTEIN PILT"/>
    <property type="match status" value="1"/>
</dbReference>
<dbReference type="AlphaFoldDB" id="A0A7C4JK97"/>
<keyword evidence="2" id="KW-1133">Transmembrane helix</keyword>
<evidence type="ECO:0000313" key="5">
    <source>
        <dbReference type="EMBL" id="HGQ64341.1"/>
    </source>
</evidence>
<feature type="transmembrane region" description="Helical" evidence="2">
    <location>
        <begin position="373"/>
        <end position="390"/>
    </location>
</feature>
<keyword evidence="2" id="KW-0812">Transmembrane</keyword>
<evidence type="ECO:0000313" key="4">
    <source>
        <dbReference type="EMBL" id="HGQ35958.1"/>
    </source>
</evidence>
<dbReference type="EMBL" id="DTCK01000034">
    <property type="protein sequence ID" value="HGQ35958.1"/>
    <property type="molecule type" value="Genomic_DNA"/>
</dbReference>
<reference evidence="5" key="1">
    <citation type="journal article" date="2020" name="mSystems">
        <title>Genome- and Community-Level Interaction Insights into Carbon Utilization and Element Cycling Functions of Hydrothermarchaeota in Hydrothermal Sediment.</title>
        <authorList>
            <person name="Zhou Z."/>
            <person name="Liu Y."/>
            <person name="Xu W."/>
            <person name="Pan J."/>
            <person name="Luo Z.H."/>
            <person name="Li M."/>
        </authorList>
    </citation>
    <scope>NUCLEOTIDE SEQUENCE [LARGE SCALE GENOMIC DNA]</scope>
    <source>
        <strain evidence="5">SpSt-637</strain>
        <strain evidence="4">SpSt-667</strain>
    </source>
</reference>
<keyword evidence="2" id="KW-0472">Membrane</keyword>
<dbReference type="Pfam" id="PF00437">
    <property type="entry name" value="T2SSE"/>
    <property type="match status" value="1"/>
</dbReference>
<dbReference type="Gene3D" id="3.40.50.300">
    <property type="entry name" value="P-loop containing nucleotide triphosphate hydrolases"/>
    <property type="match status" value="1"/>
</dbReference>
<dbReference type="PANTHER" id="PTHR30486:SF6">
    <property type="entry name" value="TYPE IV PILUS RETRACTATION ATPASE PILT"/>
    <property type="match status" value="1"/>
</dbReference>
<comment type="similarity">
    <text evidence="1">Belongs to the GSP E family.</text>
</comment>
<proteinExistence type="inferred from homology"/>
<sequence length="472" mass="53767">MGRGVNTLVSPIVRLRSLSADIENVCSFELERYRLGEAEVVICVDKQGSPRYLVQEPMVDNNCRAIYSKIMDALYTSLIDLSSEEDLEKAINAVVVDLGIQEEFDRCRNALMYYVKRDSFGFGLLDVVLRDCNVEDIELCDWMKPVTVVHRVYLAFEALTTNIVFESDEEARNYVERLSLRGGRSISLAKPEVHAVISENLRLAATLGNPVSRGPTFNIRRLPEIPIDVATLIKKNAIPAHVAALTWLINDAKLFYVIVGGSGSGKTTLLNALLQLSNPSWKIIVVQDVMEIRLPLRPRFMQFFGENSDDILQRCFTALRYRPDILVVGEVRGKEITALVRAVASGSGSATTFHASTPEEYEMAIRNLLPRDLYVMLSLNTALLIFIARIRSSKNLERKVWRVYERVADEWREIYGVEVDQIYNSYTVKRLSKRLLLDDVETELEYRAKLLELVEQGYESIENLVKKFYKTY</sequence>
<evidence type="ECO:0000256" key="2">
    <source>
        <dbReference type="SAM" id="Phobius"/>
    </source>
</evidence>
<dbReference type="SUPFAM" id="SSF52540">
    <property type="entry name" value="P-loop containing nucleoside triphosphate hydrolases"/>
    <property type="match status" value="1"/>
</dbReference>
<accession>A0A7C4JK97</accession>